<evidence type="ECO:0000313" key="2">
    <source>
        <dbReference type="Proteomes" id="UP000029273"/>
    </source>
</evidence>
<accession>A0A1A6C8Y2</accession>
<dbReference type="AlphaFoldDB" id="A0A1A6C8Y2"/>
<evidence type="ECO:0000313" key="1">
    <source>
        <dbReference type="EMBL" id="OBS11021.1"/>
    </source>
</evidence>
<protein>
    <submittedName>
        <fullName evidence="1">Uncharacterized protein</fullName>
    </submittedName>
</protein>
<dbReference type="EMBL" id="JQSG02000001">
    <property type="protein sequence ID" value="OBS11021.1"/>
    <property type="molecule type" value="Genomic_DNA"/>
</dbReference>
<comment type="caution">
    <text evidence="1">The sequence shown here is derived from an EMBL/GenBank/DDBJ whole genome shotgun (WGS) entry which is preliminary data.</text>
</comment>
<sequence>MTDGGTGHGFEDARIDVRGAGAHEHPFRRVETVCHCSGLLLLLAEATQYKRRGLSWPTTARSLTV</sequence>
<gene>
    <name evidence="1" type="ORF">Thpro_020737</name>
</gene>
<keyword evidence="2" id="KW-1185">Reference proteome</keyword>
<name>A0A1A6C8Y2_9GAMM</name>
<organism evidence="1 2">
    <name type="scientific">Acidihalobacter prosperus</name>
    <dbReference type="NCBI Taxonomy" id="160660"/>
    <lineage>
        <taxon>Bacteria</taxon>
        <taxon>Pseudomonadati</taxon>
        <taxon>Pseudomonadota</taxon>
        <taxon>Gammaproteobacteria</taxon>
        <taxon>Chromatiales</taxon>
        <taxon>Ectothiorhodospiraceae</taxon>
        <taxon>Acidihalobacter</taxon>
    </lineage>
</organism>
<dbReference type="Proteomes" id="UP000029273">
    <property type="component" value="Unassembled WGS sequence"/>
</dbReference>
<reference evidence="1 2" key="1">
    <citation type="journal article" date="2014" name="Genome Announc.">
        <title>Draft Genome Sequence of the Iron-Oxidizing, Acidophilic, and Halotolerant 'Thiobacillus prosperus' Type Strain DSM 5130.</title>
        <authorList>
            <person name="Ossandon F.J."/>
            <person name="Cardenas J.P."/>
            <person name="Corbett M."/>
            <person name="Quatrini R."/>
            <person name="Holmes D.S."/>
            <person name="Watkin E."/>
        </authorList>
    </citation>
    <scope>NUCLEOTIDE SEQUENCE [LARGE SCALE GENOMIC DNA]</scope>
    <source>
        <strain evidence="1 2">DSM 5130</strain>
    </source>
</reference>
<proteinExistence type="predicted"/>